<dbReference type="GO" id="GO:0004042">
    <property type="term" value="F:L-glutamate N-acetyltransferase activity"/>
    <property type="evidence" value="ECO:0007669"/>
    <property type="project" value="InterPro"/>
</dbReference>
<protein>
    <recommendedName>
        <fullName evidence="3">amino-acid N-acetyltransferase</fullName>
        <ecNumber evidence="3">2.3.1.1</ecNumber>
    </recommendedName>
</protein>
<dbReference type="UniPathway" id="UPA00068">
    <property type="reaction ID" value="UER00106"/>
</dbReference>
<evidence type="ECO:0000256" key="1">
    <source>
        <dbReference type="ARBA" id="ARBA00004925"/>
    </source>
</evidence>
<keyword evidence="4 8" id="KW-0808">Transferase</keyword>
<dbReference type="EC" id="2.3.1.1" evidence="3"/>
<dbReference type="SUPFAM" id="SSF53633">
    <property type="entry name" value="Carbamate kinase-like"/>
    <property type="match status" value="1"/>
</dbReference>
<evidence type="ECO:0000256" key="6">
    <source>
        <dbReference type="ARBA" id="ARBA00048372"/>
    </source>
</evidence>
<dbReference type="GO" id="GO:0005737">
    <property type="term" value="C:cytoplasm"/>
    <property type="evidence" value="ECO:0007669"/>
    <property type="project" value="InterPro"/>
</dbReference>
<evidence type="ECO:0000256" key="4">
    <source>
        <dbReference type="ARBA" id="ARBA00022679"/>
    </source>
</evidence>
<dbReference type="PIRSF" id="PIRSF000423">
    <property type="entry name" value="ArgA"/>
    <property type="match status" value="1"/>
</dbReference>
<dbReference type="Pfam" id="PF00583">
    <property type="entry name" value="Acetyltransf_1"/>
    <property type="match status" value="1"/>
</dbReference>
<dbReference type="Gene3D" id="3.40.630.30">
    <property type="match status" value="1"/>
</dbReference>
<dbReference type="InterPro" id="IPR000182">
    <property type="entry name" value="GNAT_dom"/>
</dbReference>
<evidence type="ECO:0000313" key="8">
    <source>
        <dbReference type="EMBL" id="NDV63278.1"/>
    </source>
</evidence>
<dbReference type="SUPFAM" id="SSF55729">
    <property type="entry name" value="Acyl-CoA N-acyltransferases (Nat)"/>
    <property type="match status" value="1"/>
</dbReference>
<dbReference type="InterPro" id="IPR036393">
    <property type="entry name" value="AceGlu_kinase-like_sf"/>
</dbReference>
<dbReference type="PANTHER" id="PTHR30602:SF12">
    <property type="entry name" value="AMINO-ACID ACETYLTRANSFERASE NAGS1, CHLOROPLASTIC-RELATED"/>
    <property type="match status" value="1"/>
</dbReference>
<dbReference type="RefSeq" id="WP_163966606.1">
    <property type="nucleotide sequence ID" value="NZ_JAAGNX010000003.1"/>
</dbReference>
<comment type="caution">
    <text evidence="8">The sequence shown here is derived from an EMBL/GenBank/DDBJ whole genome shotgun (WGS) entry which is preliminary data.</text>
</comment>
<gene>
    <name evidence="8" type="primary">argA</name>
    <name evidence="8" type="ORF">G0Q06_12500</name>
</gene>
<sequence>MKLDGRENDRELNPADLRGILKYVPQWRHHTFVIALDGSVVEEDTINNLMLQLAVLRNLGIRLVVVYGIGEQVMKLAKDKHLKVSEARGYGPTDYATLEVAINAAGRVGHQIERGLTRNGLKCARVNAVRATDRGIIKGVNQLFTGKVEKIDAELIIKLMADEMVPLISPVAFTKDGSERRINSDLLGAELAIALKASKLIYILPYPGLTYKGQLRLNVDFQEVKKHLDSKQKLIDEAVRSKAEYAVKAIEGGTPRAHIIDCRIHDGLLMEVFSKVGIGSMIHSNPYSQIRAARRKDVGAIFTLTKSAVREEILRPRSRASIEADIADYHVYEIDDSIIGCFRITNFPRSRTSELGAVYVHPAYQGRRIGKAMVQFAAEACAKKNKNRLVALTTQTSAFFRDTCGFSVGQRALLPKPLREQLERSDRNSQIFYKDL</sequence>
<dbReference type="PANTHER" id="PTHR30602">
    <property type="entry name" value="AMINO-ACID ACETYLTRANSFERASE"/>
    <property type="match status" value="1"/>
</dbReference>
<name>A0A6B2M2U1_9BACT</name>
<feature type="domain" description="N-acetyltransferase" evidence="7">
    <location>
        <begin position="288"/>
        <end position="425"/>
    </location>
</feature>
<evidence type="ECO:0000256" key="5">
    <source>
        <dbReference type="ARBA" id="ARBA00023315"/>
    </source>
</evidence>
<dbReference type="NCBIfam" id="TIGR01890">
    <property type="entry name" value="N-Ac-Glu-synth"/>
    <property type="match status" value="1"/>
</dbReference>
<dbReference type="InterPro" id="IPR001048">
    <property type="entry name" value="Asp/Glu/Uridylate_kinase"/>
</dbReference>
<organism evidence="8 9">
    <name type="scientific">Oceanipulchritudo coccoides</name>
    <dbReference type="NCBI Taxonomy" id="2706888"/>
    <lineage>
        <taxon>Bacteria</taxon>
        <taxon>Pseudomonadati</taxon>
        <taxon>Verrucomicrobiota</taxon>
        <taxon>Opitutia</taxon>
        <taxon>Puniceicoccales</taxon>
        <taxon>Oceanipulchritudinaceae</taxon>
        <taxon>Oceanipulchritudo</taxon>
    </lineage>
</organism>
<reference evidence="8 9" key="1">
    <citation type="submission" date="2020-02" db="EMBL/GenBank/DDBJ databases">
        <title>Albibacoteraceae fam. nov., the first described family within the subdivision 4 Verrucomicrobia.</title>
        <authorList>
            <person name="Xi F."/>
        </authorList>
    </citation>
    <scope>NUCLEOTIDE SEQUENCE [LARGE SCALE GENOMIC DNA]</scope>
    <source>
        <strain evidence="8 9">CK1056</strain>
    </source>
</reference>
<dbReference type="InterPro" id="IPR010167">
    <property type="entry name" value="NH2A_AcTrfase"/>
</dbReference>
<dbReference type="PROSITE" id="PS51186">
    <property type="entry name" value="GNAT"/>
    <property type="match status" value="1"/>
</dbReference>
<evidence type="ECO:0000256" key="3">
    <source>
        <dbReference type="ARBA" id="ARBA00012697"/>
    </source>
</evidence>
<dbReference type="Gene3D" id="3.40.1160.10">
    <property type="entry name" value="Acetylglutamate kinase-like"/>
    <property type="match status" value="1"/>
</dbReference>
<dbReference type="Proteomes" id="UP000478417">
    <property type="component" value="Unassembled WGS sequence"/>
</dbReference>
<dbReference type="EMBL" id="JAAGNX010000003">
    <property type="protein sequence ID" value="NDV63278.1"/>
    <property type="molecule type" value="Genomic_DNA"/>
</dbReference>
<comment type="catalytic activity">
    <reaction evidence="6">
        <text>L-glutamate + acetyl-CoA = N-acetyl-L-glutamate + CoA + H(+)</text>
        <dbReference type="Rhea" id="RHEA:24292"/>
        <dbReference type="ChEBI" id="CHEBI:15378"/>
        <dbReference type="ChEBI" id="CHEBI:29985"/>
        <dbReference type="ChEBI" id="CHEBI:44337"/>
        <dbReference type="ChEBI" id="CHEBI:57287"/>
        <dbReference type="ChEBI" id="CHEBI:57288"/>
        <dbReference type="EC" id="2.3.1.1"/>
    </reaction>
</comment>
<dbReference type="AlphaFoldDB" id="A0A6B2M2U1"/>
<accession>A0A6B2M2U1</accession>
<proteinExistence type="inferred from homology"/>
<evidence type="ECO:0000313" key="9">
    <source>
        <dbReference type="Proteomes" id="UP000478417"/>
    </source>
</evidence>
<keyword evidence="9" id="KW-1185">Reference proteome</keyword>
<evidence type="ECO:0000256" key="2">
    <source>
        <dbReference type="ARBA" id="ARBA00009145"/>
    </source>
</evidence>
<comment type="similarity">
    <text evidence="2">Belongs to the acetyltransferase family. ArgA subfamily.</text>
</comment>
<evidence type="ECO:0000259" key="7">
    <source>
        <dbReference type="PROSITE" id="PS51186"/>
    </source>
</evidence>
<dbReference type="InterPro" id="IPR016181">
    <property type="entry name" value="Acyl_CoA_acyltransferase"/>
</dbReference>
<dbReference type="GO" id="GO:0006526">
    <property type="term" value="P:L-arginine biosynthetic process"/>
    <property type="evidence" value="ECO:0007669"/>
    <property type="project" value="UniProtKB-UniPathway"/>
</dbReference>
<keyword evidence="5 8" id="KW-0012">Acyltransferase</keyword>
<dbReference type="Pfam" id="PF00696">
    <property type="entry name" value="AA_kinase"/>
    <property type="match status" value="1"/>
</dbReference>
<dbReference type="CDD" id="cd04301">
    <property type="entry name" value="NAT_SF"/>
    <property type="match status" value="1"/>
</dbReference>
<comment type="pathway">
    <text evidence="1">Amino-acid biosynthesis; L-arginine biosynthesis; N(2)-acetyl-L-ornithine from L-glutamate: step 1/4.</text>
</comment>